<feature type="transmembrane region" description="Helical" evidence="1">
    <location>
        <begin position="78"/>
        <end position="98"/>
    </location>
</feature>
<dbReference type="OrthoDB" id="676528at2"/>
<dbReference type="HOGENOM" id="CLU_2095306_0_0_10"/>
<keyword evidence="1" id="KW-0472">Membrane</keyword>
<protein>
    <submittedName>
        <fullName evidence="2">Uncharacterized protein</fullName>
    </submittedName>
</protein>
<keyword evidence="1" id="KW-0812">Transmembrane</keyword>
<reference evidence="2" key="1">
    <citation type="submission" date="2011-09" db="EMBL/GenBank/DDBJ databases">
        <title>The permanent draft genome of Mucilaginibacter paludis DSM 18603.</title>
        <authorList>
            <consortium name="US DOE Joint Genome Institute (JGI-PGF)"/>
            <person name="Lucas S."/>
            <person name="Han J."/>
            <person name="Lapidus A."/>
            <person name="Bruce D."/>
            <person name="Goodwin L."/>
            <person name="Pitluck S."/>
            <person name="Peters L."/>
            <person name="Kyrpides N."/>
            <person name="Mavromatis K."/>
            <person name="Ivanova N."/>
            <person name="Mikhailova N."/>
            <person name="Held B."/>
            <person name="Detter J.C."/>
            <person name="Tapia R."/>
            <person name="Han C."/>
            <person name="Land M."/>
            <person name="Hauser L."/>
            <person name="Markowitz V."/>
            <person name="Cheng J.-F."/>
            <person name="Hugenholtz P."/>
            <person name="Woyke T."/>
            <person name="Wu D."/>
            <person name="Tindall B."/>
            <person name="Brambilla E."/>
            <person name="Klenk H.-P."/>
            <person name="Eisen J.A."/>
        </authorList>
    </citation>
    <scope>NUCLEOTIDE SEQUENCE [LARGE SCALE GENOMIC DNA]</scope>
    <source>
        <strain evidence="2">DSM 18603</strain>
    </source>
</reference>
<evidence type="ECO:0000313" key="2">
    <source>
        <dbReference type="EMBL" id="EHQ25644.1"/>
    </source>
</evidence>
<dbReference type="EMBL" id="CM001403">
    <property type="protein sequence ID" value="EHQ25644.1"/>
    <property type="molecule type" value="Genomic_DNA"/>
</dbReference>
<gene>
    <name evidence="2" type="ORF">Mucpa_1486</name>
</gene>
<dbReference type="AlphaFoldDB" id="H1XZF6"/>
<proteinExistence type="predicted"/>
<keyword evidence="1" id="KW-1133">Transmembrane helix</keyword>
<sequence>MKISRIAAKVMVRLLLFLVLLALVPFFTGNTMNQQLHEIYIMTNNKWILIFPILLLIGFITLLITCTVQKYTKPDINWLLVLNSVMLIAYGISIYIRLSHLIK</sequence>
<feature type="transmembrane region" description="Helical" evidence="1">
    <location>
        <begin position="47"/>
        <end position="66"/>
    </location>
</feature>
<accession>H1XZF6</accession>
<keyword evidence="3" id="KW-1185">Reference proteome</keyword>
<name>H1XZF6_9SPHI</name>
<evidence type="ECO:0000256" key="1">
    <source>
        <dbReference type="SAM" id="Phobius"/>
    </source>
</evidence>
<evidence type="ECO:0000313" key="3">
    <source>
        <dbReference type="Proteomes" id="UP000002774"/>
    </source>
</evidence>
<dbReference type="Proteomes" id="UP000002774">
    <property type="component" value="Chromosome"/>
</dbReference>
<organism evidence="2 3">
    <name type="scientific">Mucilaginibacter paludis DSM 18603</name>
    <dbReference type="NCBI Taxonomy" id="714943"/>
    <lineage>
        <taxon>Bacteria</taxon>
        <taxon>Pseudomonadati</taxon>
        <taxon>Bacteroidota</taxon>
        <taxon>Sphingobacteriia</taxon>
        <taxon>Sphingobacteriales</taxon>
        <taxon>Sphingobacteriaceae</taxon>
        <taxon>Mucilaginibacter</taxon>
    </lineage>
</organism>
<dbReference type="eggNOG" id="ENOG5033DPQ">
    <property type="taxonomic scope" value="Bacteria"/>
</dbReference>
<dbReference type="RefSeq" id="WP_008505476.1">
    <property type="nucleotide sequence ID" value="NZ_CM001403.1"/>
</dbReference>